<dbReference type="AlphaFoldDB" id="A0ABC8LW90"/>
<evidence type="ECO:0000313" key="2">
    <source>
        <dbReference type="Proteomes" id="UP001642260"/>
    </source>
</evidence>
<dbReference type="Proteomes" id="UP001642260">
    <property type="component" value="Unassembled WGS sequence"/>
</dbReference>
<dbReference type="EMBL" id="CAKOAT010752931">
    <property type="protein sequence ID" value="CAH8387667.1"/>
    <property type="molecule type" value="Genomic_DNA"/>
</dbReference>
<proteinExistence type="predicted"/>
<organism evidence="1 2">
    <name type="scientific">Eruca vesicaria subsp. sativa</name>
    <name type="common">Garden rocket</name>
    <name type="synonym">Eruca sativa</name>
    <dbReference type="NCBI Taxonomy" id="29727"/>
    <lineage>
        <taxon>Eukaryota</taxon>
        <taxon>Viridiplantae</taxon>
        <taxon>Streptophyta</taxon>
        <taxon>Embryophyta</taxon>
        <taxon>Tracheophyta</taxon>
        <taxon>Spermatophyta</taxon>
        <taxon>Magnoliopsida</taxon>
        <taxon>eudicotyledons</taxon>
        <taxon>Gunneridae</taxon>
        <taxon>Pentapetalae</taxon>
        <taxon>rosids</taxon>
        <taxon>malvids</taxon>
        <taxon>Brassicales</taxon>
        <taxon>Brassicaceae</taxon>
        <taxon>Brassiceae</taxon>
        <taxon>Eruca</taxon>
    </lineage>
</organism>
<reference evidence="1 2" key="1">
    <citation type="submission" date="2022-03" db="EMBL/GenBank/DDBJ databases">
        <authorList>
            <person name="Macdonald S."/>
            <person name="Ahmed S."/>
            <person name="Newling K."/>
        </authorList>
    </citation>
    <scope>NUCLEOTIDE SEQUENCE [LARGE SCALE GENOMIC DNA]</scope>
</reference>
<name>A0ABC8LW90_ERUVS</name>
<evidence type="ECO:0000313" key="1">
    <source>
        <dbReference type="EMBL" id="CAH8387667.1"/>
    </source>
</evidence>
<gene>
    <name evidence="1" type="ORF">ERUC_LOCUS40150</name>
</gene>
<comment type="caution">
    <text evidence="1">The sequence shown here is derived from an EMBL/GenBank/DDBJ whole genome shotgun (WGS) entry which is preliminary data.</text>
</comment>
<keyword evidence="2" id="KW-1185">Reference proteome</keyword>
<sequence length="60" mass="7063">MFLDENVIQSLFNEMVFYRIKGQRRKLLVLMNDDDSVTVGITEDNGQDKLKVEERKSVEK</sequence>
<accession>A0ABC8LW90</accession>
<protein>
    <submittedName>
        <fullName evidence="1">Uncharacterized protein</fullName>
    </submittedName>
</protein>